<evidence type="ECO:0000313" key="2">
    <source>
        <dbReference type="EMBL" id="CAH2238347.1"/>
    </source>
</evidence>
<organism evidence="2 3">
    <name type="scientific">Pararge aegeria aegeria</name>
    <dbReference type="NCBI Taxonomy" id="348720"/>
    <lineage>
        <taxon>Eukaryota</taxon>
        <taxon>Metazoa</taxon>
        <taxon>Ecdysozoa</taxon>
        <taxon>Arthropoda</taxon>
        <taxon>Hexapoda</taxon>
        <taxon>Insecta</taxon>
        <taxon>Pterygota</taxon>
        <taxon>Neoptera</taxon>
        <taxon>Endopterygota</taxon>
        <taxon>Lepidoptera</taxon>
        <taxon>Glossata</taxon>
        <taxon>Ditrysia</taxon>
        <taxon>Papilionoidea</taxon>
        <taxon>Nymphalidae</taxon>
        <taxon>Satyrinae</taxon>
        <taxon>Satyrini</taxon>
        <taxon>Parargina</taxon>
        <taxon>Pararge</taxon>
    </lineage>
</organism>
<dbReference type="Pfam" id="PF03564">
    <property type="entry name" value="DUF1759"/>
    <property type="match status" value="1"/>
</dbReference>
<keyword evidence="1" id="KW-0175">Coiled coil</keyword>
<dbReference type="Proteomes" id="UP000838756">
    <property type="component" value="Unassembled WGS sequence"/>
</dbReference>
<name>A0A8S4RLU4_9NEOP</name>
<reference evidence="2" key="1">
    <citation type="submission" date="2022-03" db="EMBL/GenBank/DDBJ databases">
        <authorList>
            <person name="Lindestad O."/>
        </authorList>
    </citation>
    <scope>NUCLEOTIDE SEQUENCE</scope>
</reference>
<gene>
    <name evidence="2" type="primary">jg427</name>
    <name evidence="2" type="ORF">PAEG_LOCUS15453</name>
</gene>
<protein>
    <submittedName>
        <fullName evidence="2">Jg427 protein</fullName>
    </submittedName>
</protein>
<feature type="coiled-coil region" evidence="1">
    <location>
        <begin position="33"/>
        <end position="60"/>
    </location>
</feature>
<feature type="non-terminal residue" evidence="2">
    <location>
        <position position="778"/>
    </location>
</feature>
<dbReference type="AlphaFoldDB" id="A0A8S4RLU4"/>
<evidence type="ECO:0000256" key="1">
    <source>
        <dbReference type="SAM" id="Coils"/>
    </source>
</evidence>
<proteinExistence type="predicted"/>
<dbReference type="InterPro" id="IPR005312">
    <property type="entry name" value="DUF1759"/>
</dbReference>
<dbReference type="OrthoDB" id="5984724at2759"/>
<dbReference type="PANTHER" id="PTHR47331">
    <property type="entry name" value="PHD-TYPE DOMAIN-CONTAINING PROTEIN"/>
    <property type="match status" value="1"/>
</dbReference>
<evidence type="ECO:0000313" key="3">
    <source>
        <dbReference type="Proteomes" id="UP000838756"/>
    </source>
</evidence>
<sequence>MKMDLLEIQEEIKSQIDKLRINFKKCAKDRLTRQYIETRLQALETKYKEFTKNHVELIKKRSSLSTDYFSEDVFGSVEEFYLEFKTELKERLDSSVMKQQRDTSLNVTGNFNSAVKLPKITIPAFSGLYTEWLSFRDLFKSLIHGNEALDNVQKLHYLKGHLTGEAEQLVRHIPITNDTYIQCWTLLESRYNNKQYLANSILKRFFSHKNVTSESSTSIKLLLDGTNDMLNGLSNLEIDTSSWDIIVIYIVSQKLDSESRKLWEIRVSECSNKLPTINNFTEFLEHRFRSLEFLDTKATKQTIARSYVCQDSVKVTESCKYCDEFHKIYNCKKFSQLSVDARREFVRSNSLCFNCLSNFHSAFSCRLSARCRLCHKKHHSLLHPLNPNPQSSDQGTQSDDQVVDSMAATLSTSPQSEATNVVSCFSNIRGQALLATAMIKAESKAGSTLVLRALLDQGSQASFITESAVQLLGLKKMPIKVDISRLGDEGSMPCKSMVSIKIQSRLDSSFVIEIQAYVLKKLTSFLPEKNIVKLISTLPALELADPFFGTPNKIDMVLSVGVYSKILLEGLIKGPPGTPIAQKTRLGWILSGDIYDPNSRNSELYNNVIVSMHVQSCENDILKKFWEIEECKSVSKKLLTEEEEKCEKLFSETTKRDNSGRYIIKLPFRQNDPPCKYGDSRHIARKRYFLLEKKLLRNPDLKVQYAAVIKEYFDLNHMEVVPRAERDKPNVVYLPHHAVIRNDKSTTKVRPVFDASCQGINGVSLNNDLMIGPTLQPE</sequence>
<comment type="caution">
    <text evidence="2">The sequence shown here is derived from an EMBL/GenBank/DDBJ whole genome shotgun (WGS) entry which is preliminary data.</text>
</comment>
<dbReference type="EMBL" id="CAKXAJ010025335">
    <property type="protein sequence ID" value="CAH2238347.1"/>
    <property type="molecule type" value="Genomic_DNA"/>
</dbReference>
<accession>A0A8S4RLU4</accession>
<keyword evidence="3" id="KW-1185">Reference proteome</keyword>